<evidence type="ECO:0000313" key="4">
    <source>
        <dbReference type="EnsemblProtists" id="EKX39621"/>
    </source>
</evidence>
<dbReference type="PROSITE" id="PS01159">
    <property type="entry name" value="WW_DOMAIN_1"/>
    <property type="match status" value="1"/>
</dbReference>
<gene>
    <name evidence="3" type="ORF">GUITHDRAFT_114348</name>
</gene>
<evidence type="ECO:0000259" key="2">
    <source>
        <dbReference type="PROSITE" id="PS50020"/>
    </source>
</evidence>
<reference evidence="3 5" key="1">
    <citation type="journal article" date="2012" name="Nature">
        <title>Algal genomes reveal evolutionary mosaicism and the fate of nucleomorphs.</title>
        <authorList>
            <consortium name="DOE Joint Genome Institute"/>
            <person name="Curtis B.A."/>
            <person name="Tanifuji G."/>
            <person name="Burki F."/>
            <person name="Gruber A."/>
            <person name="Irimia M."/>
            <person name="Maruyama S."/>
            <person name="Arias M.C."/>
            <person name="Ball S.G."/>
            <person name="Gile G.H."/>
            <person name="Hirakawa Y."/>
            <person name="Hopkins J.F."/>
            <person name="Kuo A."/>
            <person name="Rensing S.A."/>
            <person name="Schmutz J."/>
            <person name="Symeonidi A."/>
            <person name="Elias M."/>
            <person name="Eveleigh R.J."/>
            <person name="Herman E.K."/>
            <person name="Klute M.J."/>
            <person name="Nakayama T."/>
            <person name="Obornik M."/>
            <person name="Reyes-Prieto A."/>
            <person name="Armbrust E.V."/>
            <person name="Aves S.J."/>
            <person name="Beiko R.G."/>
            <person name="Coutinho P."/>
            <person name="Dacks J.B."/>
            <person name="Durnford D.G."/>
            <person name="Fast N.M."/>
            <person name="Green B.R."/>
            <person name="Grisdale C.J."/>
            <person name="Hempel F."/>
            <person name="Henrissat B."/>
            <person name="Hoppner M.P."/>
            <person name="Ishida K."/>
            <person name="Kim E."/>
            <person name="Koreny L."/>
            <person name="Kroth P.G."/>
            <person name="Liu Y."/>
            <person name="Malik S.B."/>
            <person name="Maier U.G."/>
            <person name="McRose D."/>
            <person name="Mock T."/>
            <person name="Neilson J.A."/>
            <person name="Onodera N.T."/>
            <person name="Poole A.M."/>
            <person name="Pritham E.J."/>
            <person name="Richards T.A."/>
            <person name="Rocap G."/>
            <person name="Roy S.W."/>
            <person name="Sarai C."/>
            <person name="Schaack S."/>
            <person name="Shirato S."/>
            <person name="Slamovits C.H."/>
            <person name="Spencer D.F."/>
            <person name="Suzuki S."/>
            <person name="Worden A.Z."/>
            <person name="Zauner S."/>
            <person name="Barry K."/>
            <person name="Bell C."/>
            <person name="Bharti A.K."/>
            <person name="Crow J.A."/>
            <person name="Grimwood J."/>
            <person name="Kramer R."/>
            <person name="Lindquist E."/>
            <person name="Lucas S."/>
            <person name="Salamov A."/>
            <person name="McFadden G.I."/>
            <person name="Lane C.E."/>
            <person name="Keeling P.J."/>
            <person name="Gray M.W."/>
            <person name="Grigoriev I.V."/>
            <person name="Archibald J.M."/>
        </authorList>
    </citation>
    <scope>NUCLEOTIDE SEQUENCE</scope>
    <source>
        <strain evidence="3 5">CCMP2712</strain>
    </source>
</reference>
<feature type="compositionally biased region" description="Basic residues" evidence="1">
    <location>
        <begin position="22"/>
        <end position="31"/>
    </location>
</feature>
<accession>L1ITN1</accession>
<feature type="region of interest" description="Disordered" evidence="1">
    <location>
        <begin position="402"/>
        <end position="450"/>
    </location>
</feature>
<reference evidence="4" key="3">
    <citation type="submission" date="2015-06" db="UniProtKB">
        <authorList>
            <consortium name="EnsemblProtists"/>
        </authorList>
    </citation>
    <scope>IDENTIFICATION</scope>
</reference>
<dbReference type="RefSeq" id="XP_005826601.1">
    <property type="nucleotide sequence ID" value="XM_005826544.1"/>
</dbReference>
<proteinExistence type="predicted"/>
<dbReference type="SMART" id="SM00456">
    <property type="entry name" value="WW"/>
    <property type="match status" value="1"/>
</dbReference>
<reference evidence="5" key="2">
    <citation type="submission" date="2012-11" db="EMBL/GenBank/DDBJ databases">
        <authorList>
            <person name="Kuo A."/>
            <person name="Curtis B.A."/>
            <person name="Tanifuji G."/>
            <person name="Burki F."/>
            <person name="Gruber A."/>
            <person name="Irimia M."/>
            <person name="Maruyama S."/>
            <person name="Arias M.C."/>
            <person name="Ball S.G."/>
            <person name="Gile G.H."/>
            <person name="Hirakawa Y."/>
            <person name="Hopkins J.F."/>
            <person name="Rensing S.A."/>
            <person name="Schmutz J."/>
            <person name="Symeonidi A."/>
            <person name="Elias M."/>
            <person name="Eveleigh R.J."/>
            <person name="Herman E.K."/>
            <person name="Klute M.J."/>
            <person name="Nakayama T."/>
            <person name="Obornik M."/>
            <person name="Reyes-Prieto A."/>
            <person name="Armbrust E.V."/>
            <person name="Aves S.J."/>
            <person name="Beiko R.G."/>
            <person name="Coutinho P."/>
            <person name="Dacks J.B."/>
            <person name="Durnford D.G."/>
            <person name="Fast N.M."/>
            <person name="Green B.R."/>
            <person name="Grisdale C."/>
            <person name="Hempe F."/>
            <person name="Henrissat B."/>
            <person name="Hoppner M.P."/>
            <person name="Ishida K.-I."/>
            <person name="Kim E."/>
            <person name="Koreny L."/>
            <person name="Kroth P.G."/>
            <person name="Liu Y."/>
            <person name="Malik S.-B."/>
            <person name="Maier U.G."/>
            <person name="McRose D."/>
            <person name="Mock T."/>
            <person name="Neilson J.A."/>
            <person name="Onodera N.T."/>
            <person name="Poole A.M."/>
            <person name="Pritham E.J."/>
            <person name="Richards T.A."/>
            <person name="Rocap G."/>
            <person name="Roy S.W."/>
            <person name="Sarai C."/>
            <person name="Schaack S."/>
            <person name="Shirato S."/>
            <person name="Slamovits C.H."/>
            <person name="Spencer D.F."/>
            <person name="Suzuki S."/>
            <person name="Worden A.Z."/>
            <person name="Zauner S."/>
            <person name="Barry K."/>
            <person name="Bell C."/>
            <person name="Bharti A.K."/>
            <person name="Crow J.A."/>
            <person name="Grimwood J."/>
            <person name="Kramer R."/>
            <person name="Lindquist E."/>
            <person name="Lucas S."/>
            <person name="Salamov A."/>
            <person name="McFadden G.I."/>
            <person name="Lane C.E."/>
            <person name="Keeling P.J."/>
            <person name="Gray M.W."/>
            <person name="Grigoriev I.V."/>
            <person name="Archibald J.M."/>
        </authorList>
    </citation>
    <scope>NUCLEOTIDE SEQUENCE</scope>
    <source>
        <strain evidence="5">CCMP2712</strain>
    </source>
</reference>
<dbReference type="InterPro" id="IPR036020">
    <property type="entry name" value="WW_dom_sf"/>
</dbReference>
<feature type="compositionally biased region" description="Acidic residues" evidence="1">
    <location>
        <begin position="434"/>
        <end position="450"/>
    </location>
</feature>
<protein>
    <recommendedName>
        <fullName evidence="2">WW domain-containing protein</fullName>
    </recommendedName>
</protein>
<name>L1ITN1_GUITC</name>
<dbReference type="SUPFAM" id="SSF51045">
    <property type="entry name" value="WW domain"/>
    <property type="match status" value="1"/>
</dbReference>
<dbReference type="EnsemblProtists" id="EKX39621">
    <property type="protein sequence ID" value="EKX39621"/>
    <property type="gene ID" value="GUITHDRAFT_114348"/>
</dbReference>
<keyword evidence="5" id="KW-1185">Reference proteome</keyword>
<dbReference type="Gene3D" id="2.20.70.10">
    <property type="match status" value="1"/>
</dbReference>
<dbReference type="EMBL" id="JH993038">
    <property type="protein sequence ID" value="EKX39621.1"/>
    <property type="molecule type" value="Genomic_DNA"/>
</dbReference>
<sequence length="568" mass="64247">MLRGFSRPSISQLCMQQEPKGPRKRSSRKRYGSQLPGLTGRPLGKAKRKLLERLDNEEEELDTVRDELKKRLAEERDTSTAWTKTKEFLDIQQRWSKEFNSPSKDTDEDDIVGNTNVFEWKQVKDPESGDVYFWNINTDETTWDVPEGVEASKTTARVCFLLNRFFADPAGTEGVKWICTQKTTGHAHNGIFFEVQAKSADVYITGVRTGSHEHSDIYVTKYRVFVRDGPSYGHEMSKSGWKQVGMKNVKALVKRVGPKKWDAFGFPRQVKRTVEGVNKLLPSISDLDENPELFYGPLPLTEAIRVPAGQTVSIAIWCEDMLGIILRKKDPWMNNGRRRTRRYVGGFFDKGEVTDENVDMTLRSGLVPTEAIFSKVLNPEGYMGFVGVLEYVLDKNFVPEFPSPENLEGEDLEDEELTQDGTANTSEEASPEALNEDLLGDEEEEEQEELDEEAIKALNEGPQHLFFGGDKEGSQKSGAEGQVELFLGCFLNDKDLGELAIDASTDWEELKTELEDLVGSPASFTYQRPDSDKTVKVNDEKSWAACKDLLTDPQMDLEGYIEIDIIKQ</sequence>
<organism evidence="3">
    <name type="scientific">Guillardia theta (strain CCMP2712)</name>
    <name type="common">Cryptophyte</name>
    <dbReference type="NCBI Taxonomy" id="905079"/>
    <lineage>
        <taxon>Eukaryota</taxon>
        <taxon>Cryptophyceae</taxon>
        <taxon>Pyrenomonadales</taxon>
        <taxon>Geminigeraceae</taxon>
        <taxon>Guillardia</taxon>
    </lineage>
</organism>
<dbReference type="PROSITE" id="PS50020">
    <property type="entry name" value="WW_DOMAIN_2"/>
    <property type="match status" value="1"/>
</dbReference>
<feature type="domain" description="WW" evidence="2">
    <location>
        <begin position="120"/>
        <end position="148"/>
    </location>
</feature>
<dbReference type="InterPro" id="IPR001202">
    <property type="entry name" value="WW_dom"/>
</dbReference>
<evidence type="ECO:0000256" key="1">
    <source>
        <dbReference type="SAM" id="MobiDB-lite"/>
    </source>
</evidence>
<feature type="compositionally biased region" description="Polar residues" evidence="1">
    <location>
        <begin position="419"/>
        <end position="428"/>
    </location>
</feature>
<dbReference type="Proteomes" id="UP000011087">
    <property type="component" value="Unassembled WGS sequence"/>
</dbReference>
<evidence type="ECO:0000313" key="3">
    <source>
        <dbReference type="EMBL" id="EKX39621.1"/>
    </source>
</evidence>
<dbReference type="OrthoDB" id="195748at2759"/>
<dbReference type="Pfam" id="PF00397">
    <property type="entry name" value="WW"/>
    <property type="match status" value="1"/>
</dbReference>
<feature type="compositionally biased region" description="Acidic residues" evidence="1">
    <location>
        <begin position="407"/>
        <end position="418"/>
    </location>
</feature>
<dbReference type="PaxDb" id="55529-EKX39621"/>
<dbReference type="HOGENOM" id="CLU_480181_0_0_1"/>
<feature type="region of interest" description="Disordered" evidence="1">
    <location>
        <begin position="1"/>
        <end position="62"/>
    </location>
</feature>
<dbReference type="KEGG" id="gtt:GUITHDRAFT_114348"/>
<dbReference type="GeneID" id="17296342"/>
<dbReference type="AlphaFoldDB" id="L1ITN1"/>
<evidence type="ECO:0000313" key="5">
    <source>
        <dbReference type="Proteomes" id="UP000011087"/>
    </source>
</evidence>
<dbReference type="CDD" id="cd00201">
    <property type="entry name" value="WW"/>
    <property type="match status" value="1"/>
</dbReference>